<dbReference type="Gene3D" id="3.50.30.30">
    <property type="match status" value="1"/>
</dbReference>
<feature type="domain" description="Peptidase M28" evidence="4">
    <location>
        <begin position="259"/>
        <end position="475"/>
    </location>
</feature>
<keyword evidence="5" id="KW-0378">Hydrolase</keyword>
<dbReference type="SUPFAM" id="SSF52025">
    <property type="entry name" value="PA domain"/>
    <property type="match status" value="1"/>
</dbReference>
<reference evidence="5 6" key="1">
    <citation type="submission" date="2019-02" db="EMBL/GenBank/DDBJ databases">
        <title>Sequencing the genomes of 1000 actinobacteria strains.</title>
        <authorList>
            <person name="Klenk H.-P."/>
        </authorList>
    </citation>
    <scope>NUCLEOTIDE SEQUENCE [LARGE SCALE GENOMIC DNA]</scope>
    <source>
        <strain evidence="5 6">DSM 44509</strain>
    </source>
</reference>
<dbReference type="SUPFAM" id="SSF53187">
    <property type="entry name" value="Zn-dependent exopeptidases"/>
    <property type="match status" value="1"/>
</dbReference>
<name>A0A4Q7Y2K5_9ACTN</name>
<dbReference type="InterPro" id="IPR046450">
    <property type="entry name" value="PA_dom_sf"/>
</dbReference>
<evidence type="ECO:0000313" key="6">
    <source>
        <dbReference type="Proteomes" id="UP000292507"/>
    </source>
</evidence>
<organism evidence="5 6">
    <name type="scientific">Blastococcus saxobsidens</name>
    <dbReference type="NCBI Taxonomy" id="138336"/>
    <lineage>
        <taxon>Bacteria</taxon>
        <taxon>Bacillati</taxon>
        <taxon>Actinomycetota</taxon>
        <taxon>Actinomycetes</taxon>
        <taxon>Geodermatophilales</taxon>
        <taxon>Geodermatophilaceae</taxon>
        <taxon>Blastococcus</taxon>
    </lineage>
</organism>
<dbReference type="InterPro" id="IPR007484">
    <property type="entry name" value="Peptidase_M28"/>
</dbReference>
<keyword evidence="5" id="KW-0645">Protease</keyword>
<keyword evidence="2" id="KW-0732">Signal</keyword>
<gene>
    <name evidence="5" type="ORF">BKA19_0701</name>
</gene>
<dbReference type="Gene3D" id="3.40.630.10">
    <property type="entry name" value="Zn peptidases"/>
    <property type="match status" value="1"/>
</dbReference>
<keyword evidence="5" id="KW-0121">Carboxypeptidase</keyword>
<dbReference type="Proteomes" id="UP000292507">
    <property type="component" value="Unassembled WGS sequence"/>
</dbReference>
<proteinExistence type="predicted"/>
<dbReference type="GO" id="GO:0008235">
    <property type="term" value="F:metalloexopeptidase activity"/>
    <property type="evidence" value="ECO:0007669"/>
    <property type="project" value="InterPro"/>
</dbReference>
<accession>A0A4Q7Y2K5</accession>
<evidence type="ECO:0000259" key="4">
    <source>
        <dbReference type="Pfam" id="PF04389"/>
    </source>
</evidence>
<dbReference type="PANTHER" id="PTHR12147:SF26">
    <property type="entry name" value="PEPTIDASE M28 DOMAIN-CONTAINING PROTEIN"/>
    <property type="match status" value="1"/>
</dbReference>
<dbReference type="Pfam" id="PF02225">
    <property type="entry name" value="PA"/>
    <property type="match status" value="1"/>
</dbReference>
<dbReference type="Pfam" id="PF04389">
    <property type="entry name" value="Peptidase_M28"/>
    <property type="match status" value="1"/>
</dbReference>
<feature type="compositionally biased region" description="Basic and acidic residues" evidence="1">
    <location>
        <begin position="499"/>
        <end position="509"/>
    </location>
</feature>
<evidence type="ECO:0000313" key="5">
    <source>
        <dbReference type="EMBL" id="RZU31057.1"/>
    </source>
</evidence>
<dbReference type="AlphaFoldDB" id="A0A4Q7Y2K5"/>
<dbReference type="InterPro" id="IPR045175">
    <property type="entry name" value="M28_fam"/>
</dbReference>
<comment type="caution">
    <text evidence="5">The sequence shown here is derived from an EMBL/GenBank/DDBJ whole genome shotgun (WGS) entry which is preliminary data.</text>
</comment>
<sequence>MRQHFRRGLVPPVLLALASPALLASPAGAAVDTDTTAFREAVTVAGIVEHLDAFQAIAAANDGHRASGSTGYDASGAYVIERLGAAGYQVDVQTFQFPYFEELAPTTLSRTAPTAKAYTDGVDFAIMEYSGSGVSDAAVQPVDVQLPPGAAANSSTSGCEASDFTDAGFVEGNVALLQRGTCPFGVKAENAEAAGASAVIIFNEGQEGRTEVVNGTLGGPGAGIPVVGTTYAVGAELAAAGTRVSITASTQSETRTTQNYLAQTPTGRTDRVVVVGAHLDSVPEGAGINDNGSGSATVLEIAETMAAEGIEPRNAVRFAFWGAEESGLLGAEYYVSQLTAREKKDIALNLNFDMLGSPNYVRFVYDGDGSDTPVAGPNGSGTIEQVFLDHFAAEDLATEPTAFDGRSDYGPFIAAGIPAGGLFSGAEGVKTDEQAVVYGGTAGLAYDPCYHAECDDRDNVSTAALDELGDAAAHATLVFAQTSSAVNGTGKASGTAGGRGDHLGHALQR</sequence>
<dbReference type="GO" id="GO:0004180">
    <property type="term" value="F:carboxypeptidase activity"/>
    <property type="evidence" value="ECO:0007669"/>
    <property type="project" value="UniProtKB-KW"/>
</dbReference>
<dbReference type="RefSeq" id="WP_207225663.1">
    <property type="nucleotide sequence ID" value="NZ_POQT01000008.1"/>
</dbReference>
<feature type="chain" id="PRO_5020471669" evidence="2">
    <location>
        <begin position="30"/>
        <end position="509"/>
    </location>
</feature>
<dbReference type="EMBL" id="SHKV01000001">
    <property type="protein sequence ID" value="RZU31057.1"/>
    <property type="molecule type" value="Genomic_DNA"/>
</dbReference>
<evidence type="ECO:0000259" key="3">
    <source>
        <dbReference type="Pfam" id="PF02225"/>
    </source>
</evidence>
<feature type="signal peptide" evidence="2">
    <location>
        <begin position="1"/>
        <end position="29"/>
    </location>
</feature>
<evidence type="ECO:0000256" key="1">
    <source>
        <dbReference type="SAM" id="MobiDB-lite"/>
    </source>
</evidence>
<feature type="region of interest" description="Disordered" evidence="1">
    <location>
        <begin position="487"/>
        <end position="509"/>
    </location>
</feature>
<dbReference type="GO" id="GO:0006508">
    <property type="term" value="P:proteolysis"/>
    <property type="evidence" value="ECO:0007669"/>
    <property type="project" value="InterPro"/>
</dbReference>
<feature type="domain" description="PA" evidence="3">
    <location>
        <begin position="155"/>
        <end position="237"/>
    </location>
</feature>
<dbReference type="PANTHER" id="PTHR12147">
    <property type="entry name" value="METALLOPEPTIDASE M28 FAMILY MEMBER"/>
    <property type="match status" value="1"/>
</dbReference>
<dbReference type="InterPro" id="IPR003137">
    <property type="entry name" value="PA_domain"/>
</dbReference>
<evidence type="ECO:0000256" key="2">
    <source>
        <dbReference type="SAM" id="SignalP"/>
    </source>
</evidence>
<keyword evidence="6" id="KW-1185">Reference proteome</keyword>
<protein>
    <submittedName>
        <fullName evidence="5">Zn-dependent M28 family amino/carboxypeptidase</fullName>
    </submittedName>
</protein>